<dbReference type="GO" id="GO:0016491">
    <property type="term" value="F:oxidoreductase activity"/>
    <property type="evidence" value="ECO:0007669"/>
    <property type="project" value="UniProtKB-KW"/>
</dbReference>
<dbReference type="PATRIC" id="fig|1588748.3.peg.75"/>
<evidence type="ECO:0000313" key="5">
    <source>
        <dbReference type="EMBL" id="KXB93160.1"/>
    </source>
</evidence>
<dbReference type="SUPFAM" id="SSF55469">
    <property type="entry name" value="FMN-dependent nitroreductase-like"/>
    <property type="match status" value="1"/>
</dbReference>
<dbReference type="InterPro" id="IPR000415">
    <property type="entry name" value="Nitroreductase-like"/>
</dbReference>
<organism evidence="5 6">
    <name type="scientific">Megasphaera hutchinsoni</name>
    <dbReference type="NCBI Taxonomy" id="1588748"/>
    <lineage>
        <taxon>Bacteria</taxon>
        <taxon>Bacillati</taxon>
        <taxon>Bacillota</taxon>
        <taxon>Negativicutes</taxon>
        <taxon>Veillonellales</taxon>
        <taxon>Veillonellaceae</taxon>
        <taxon>Megasphaera</taxon>
    </lineage>
</organism>
<evidence type="ECO:0000259" key="4">
    <source>
        <dbReference type="Pfam" id="PF00881"/>
    </source>
</evidence>
<keyword evidence="6" id="KW-1185">Reference proteome</keyword>
<reference evidence="6" key="1">
    <citation type="submission" date="2016-01" db="EMBL/GenBank/DDBJ databases">
        <authorList>
            <person name="Mitreva M."/>
            <person name="Pepin K.H."/>
            <person name="Mihindukulasuriya K.A."/>
            <person name="Fulton R."/>
            <person name="Fronick C."/>
            <person name="O'Laughlin M."/>
            <person name="Miner T."/>
            <person name="Herter B."/>
            <person name="Rosa B.A."/>
            <person name="Cordes M."/>
            <person name="Tomlinson C."/>
            <person name="Wollam A."/>
            <person name="Palsikar V.B."/>
            <person name="Mardis E.R."/>
            <person name="Wilson R.K."/>
        </authorList>
    </citation>
    <scope>NUCLEOTIDE SEQUENCE [LARGE SCALE GENOMIC DNA]</scope>
    <source>
        <strain evidence="6">KA00182</strain>
    </source>
</reference>
<dbReference type="PANTHER" id="PTHR23026">
    <property type="entry name" value="NADPH NITROREDUCTASE"/>
    <property type="match status" value="1"/>
</dbReference>
<keyword evidence="3" id="KW-0560">Oxidoreductase</keyword>
<keyword evidence="1" id="KW-0285">Flavoprotein</keyword>
<dbReference type="Gene3D" id="3.40.109.10">
    <property type="entry name" value="NADH Oxidase"/>
    <property type="match status" value="1"/>
</dbReference>
<dbReference type="InterPro" id="IPR050627">
    <property type="entry name" value="Nitroreductase/BluB"/>
</dbReference>
<dbReference type="AlphaFoldDB" id="A0A134CLR9"/>
<name>A0A134CLR9_9FIRM</name>
<dbReference type="Proteomes" id="UP000070160">
    <property type="component" value="Unassembled WGS sequence"/>
</dbReference>
<dbReference type="InterPro" id="IPR029479">
    <property type="entry name" value="Nitroreductase"/>
</dbReference>
<sequence length="193" mass="21417">MPPYRAIPFSSYGACGIIKYIKKLRGKIMEAIFSRHSVRKFLPKPVEKEKLERLLQAAMAAPSAGNQHPWEFYVVQEPDVLQRLATCSPYAGCCAQAPAAIVVCKRDKLVRFPGFANLDLSACTENILIEASYLGLGGVWLALAPYKARMKATARTLQTAADSIPFAIVPIGYEAEPKATVESRYDETRIHWL</sequence>
<evidence type="ECO:0000313" key="6">
    <source>
        <dbReference type="Proteomes" id="UP000070160"/>
    </source>
</evidence>
<dbReference type="Pfam" id="PF00881">
    <property type="entry name" value="Nitroreductase"/>
    <property type="match status" value="1"/>
</dbReference>
<dbReference type="STRING" id="1588748.HMPREF3182_00077"/>
<comment type="caution">
    <text evidence="5">The sequence shown here is derived from an EMBL/GenBank/DDBJ whole genome shotgun (WGS) entry which is preliminary data.</text>
</comment>
<gene>
    <name evidence="5" type="ORF">HMPREF3182_00077</name>
</gene>
<evidence type="ECO:0000256" key="1">
    <source>
        <dbReference type="ARBA" id="ARBA00022630"/>
    </source>
</evidence>
<feature type="domain" description="Nitroreductase" evidence="4">
    <location>
        <begin position="33"/>
        <end position="85"/>
    </location>
</feature>
<accession>A0A134CLR9</accession>
<proteinExistence type="predicted"/>
<keyword evidence="2" id="KW-0288">FMN</keyword>
<dbReference type="EMBL" id="LSDT01000002">
    <property type="protein sequence ID" value="KXB93160.1"/>
    <property type="molecule type" value="Genomic_DNA"/>
</dbReference>
<dbReference type="PANTHER" id="PTHR23026:SF90">
    <property type="entry name" value="IODOTYROSINE DEIODINASE 1"/>
    <property type="match status" value="1"/>
</dbReference>
<evidence type="ECO:0000256" key="3">
    <source>
        <dbReference type="ARBA" id="ARBA00023002"/>
    </source>
</evidence>
<evidence type="ECO:0000256" key="2">
    <source>
        <dbReference type="ARBA" id="ARBA00022643"/>
    </source>
</evidence>
<protein>
    <submittedName>
        <fullName evidence="5">Nitroreductase family protein</fullName>
    </submittedName>
</protein>